<dbReference type="InterPro" id="IPR013783">
    <property type="entry name" value="Ig-like_fold"/>
</dbReference>
<dbReference type="Gene3D" id="2.60.40.10">
    <property type="entry name" value="Immunoglobulins"/>
    <property type="match status" value="1"/>
</dbReference>
<dbReference type="Proteomes" id="UP000261540">
    <property type="component" value="Unplaced"/>
</dbReference>
<dbReference type="SUPFAM" id="SSF48726">
    <property type="entry name" value="Immunoglobulin"/>
    <property type="match status" value="1"/>
</dbReference>
<dbReference type="InterPro" id="IPR013106">
    <property type="entry name" value="Ig_V-set"/>
</dbReference>
<evidence type="ECO:0000256" key="3">
    <source>
        <dbReference type="SAM" id="SignalP"/>
    </source>
</evidence>
<dbReference type="AlphaFoldDB" id="A0A3B3SA83"/>
<keyword evidence="1 3" id="KW-0732">Signal</keyword>
<evidence type="ECO:0000256" key="1">
    <source>
        <dbReference type="ARBA" id="ARBA00022729"/>
    </source>
</evidence>
<protein>
    <recommendedName>
        <fullName evidence="4">Ig-like domain-containing protein</fullName>
    </recommendedName>
</protein>
<reference evidence="5" key="1">
    <citation type="submission" date="2025-08" db="UniProtKB">
        <authorList>
            <consortium name="Ensembl"/>
        </authorList>
    </citation>
    <scope>IDENTIFICATION</scope>
</reference>
<dbReference type="GO" id="GO:0007166">
    <property type="term" value="P:cell surface receptor signaling pathway"/>
    <property type="evidence" value="ECO:0007669"/>
    <property type="project" value="TreeGrafter"/>
</dbReference>
<feature type="signal peptide" evidence="3">
    <location>
        <begin position="1"/>
        <end position="23"/>
    </location>
</feature>
<organism evidence="5 6">
    <name type="scientific">Paramormyrops kingsleyae</name>
    <dbReference type="NCBI Taxonomy" id="1676925"/>
    <lineage>
        <taxon>Eukaryota</taxon>
        <taxon>Metazoa</taxon>
        <taxon>Chordata</taxon>
        <taxon>Craniata</taxon>
        <taxon>Vertebrata</taxon>
        <taxon>Euteleostomi</taxon>
        <taxon>Actinopterygii</taxon>
        <taxon>Neopterygii</taxon>
        <taxon>Teleostei</taxon>
        <taxon>Osteoglossocephala</taxon>
        <taxon>Osteoglossomorpha</taxon>
        <taxon>Osteoglossiformes</taxon>
        <taxon>Mormyridae</taxon>
        <taxon>Paramormyrops</taxon>
    </lineage>
</organism>
<evidence type="ECO:0000256" key="2">
    <source>
        <dbReference type="ARBA" id="ARBA00022859"/>
    </source>
</evidence>
<keyword evidence="2" id="KW-0391">Immunity</keyword>
<dbReference type="PANTHER" id="PTHR23268:SF117">
    <property type="entry name" value="T CELL RECEPTOR BETA VARIABLE 29-1"/>
    <property type="match status" value="1"/>
</dbReference>
<dbReference type="InterPro" id="IPR036179">
    <property type="entry name" value="Ig-like_dom_sf"/>
</dbReference>
<dbReference type="PROSITE" id="PS50835">
    <property type="entry name" value="IG_LIKE"/>
    <property type="match status" value="1"/>
</dbReference>
<evidence type="ECO:0000313" key="5">
    <source>
        <dbReference type="Ensembl" id="ENSPKIP00000027130.1"/>
    </source>
</evidence>
<evidence type="ECO:0000313" key="6">
    <source>
        <dbReference type="Proteomes" id="UP000261540"/>
    </source>
</evidence>
<sequence>MGCISNLKLNLVLSFCSIGMGRSITVTQLPPEYIAVNQSSMHINCFSKDNIQYIYWYRQPQGQGLELIASIARYDIEKPDMVSGYFTISTMTAEDAAVYFCAATEHNDMLLPHLHSKTDTLRCLMVPAWK</sequence>
<dbReference type="Pfam" id="PF07686">
    <property type="entry name" value="V-set"/>
    <property type="match status" value="1"/>
</dbReference>
<dbReference type="GO" id="GO:0005886">
    <property type="term" value="C:plasma membrane"/>
    <property type="evidence" value="ECO:0007669"/>
    <property type="project" value="TreeGrafter"/>
</dbReference>
<reference evidence="5" key="2">
    <citation type="submission" date="2025-09" db="UniProtKB">
        <authorList>
            <consortium name="Ensembl"/>
        </authorList>
    </citation>
    <scope>IDENTIFICATION</scope>
</reference>
<keyword evidence="6" id="KW-1185">Reference proteome</keyword>
<dbReference type="SMART" id="SM00406">
    <property type="entry name" value="IGv"/>
    <property type="match status" value="1"/>
</dbReference>
<proteinExistence type="predicted"/>
<evidence type="ECO:0000259" key="4">
    <source>
        <dbReference type="PROSITE" id="PS50835"/>
    </source>
</evidence>
<feature type="domain" description="Ig-like" evidence="4">
    <location>
        <begin position="24"/>
        <end position="104"/>
    </location>
</feature>
<dbReference type="InterPro" id="IPR007110">
    <property type="entry name" value="Ig-like_dom"/>
</dbReference>
<accession>A0A3B3SA83</accession>
<dbReference type="PANTHER" id="PTHR23268">
    <property type="entry name" value="T-CELL RECEPTOR BETA CHAIN"/>
    <property type="match status" value="1"/>
</dbReference>
<name>A0A3B3SA83_9TELE</name>
<feature type="chain" id="PRO_5017369670" description="Ig-like domain-containing protein" evidence="3">
    <location>
        <begin position="24"/>
        <end position="130"/>
    </location>
</feature>
<dbReference type="Ensembl" id="ENSPKIT00000007895.1">
    <property type="protein sequence ID" value="ENSPKIP00000027130.1"/>
    <property type="gene ID" value="ENSPKIG00000009314.1"/>
</dbReference>
<dbReference type="GO" id="GO:0002376">
    <property type="term" value="P:immune system process"/>
    <property type="evidence" value="ECO:0007669"/>
    <property type="project" value="UniProtKB-KW"/>
</dbReference>
<dbReference type="InterPro" id="IPR050413">
    <property type="entry name" value="TCR_beta_variable"/>
</dbReference>